<dbReference type="AlphaFoldDB" id="K9ZWP6"/>
<name>K9ZWP6_DEIPD</name>
<dbReference type="PATRIC" id="fig|937777.3.peg.483"/>
<dbReference type="Proteomes" id="UP000010467">
    <property type="component" value="Chromosome"/>
</dbReference>
<dbReference type="HOGENOM" id="CLU_2568178_0_0_0"/>
<dbReference type="EMBL" id="CP003382">
    <property type="protein sequence ID" value="AFZ66073.1"/>
    <property type="molecule type" value="Genomic_DNA"/>
</dbReference>
<organism evidence="1 2">
    <name type="scientific">Deinococcus peraridilitoris (strain DSM 19664 / LMG 22246 / CIP 109416 / KR-200)</name>
    <dbReference type="NCBI Taxonomy" id="937777"/>
    <lineage>
        <taxon>Bacteria</taxon>
        <taxon>Thermotogati</taxon>
        <taxon>Deinococcota</taxon>
        <taxon>Deinococci</taxon>
        <taxon>Deinococcales</taxon>
        <taxon>Deinococcaceae</taxon>
        <taxon>Deinococcus</taxon>
    </lineage>
</organism>
<dbReference type="KEGG" id="dpd:Deipe_0477"/>
<gene>
    <name evidence="1" type="ordered locus">Deipe_0477</name>
</gene>
<accession>K9ZWP6</accession>
<proteinExistence type="predicted"/>
<evidence type="ECO:0000313" key="2">
    <source>
        <dbReference type="Proteomes" id="UP000010467"/>
    </source>
</evidence>
<protein>
    <submittedName>
        <fullName evidence="1">Uncharacterized protein</fullName>
    </submittedName>
</protein>
<sequence>MAEKKTQPATDAQMREVTLTTAQVLAKQEKRKVKLHQTTGAEPRLPDETVCINGHIYQIKRGESVEVPESVYEVLEQAGRV</sequence>
<keyword evidence="2" id="KW-1185">Reference proteome</keyword>
<dbReference type="STRING" id="937777.Deipe_0477"/>
<dbReference type="RefSeq" id="WP_015234383.1">
    <property type="nucleotide sequence ID" value="NC_019793.1"/>
</dbReference>
<reference evidence="2" key="1">
    <citation type="submission" date="2012-03" db="EMBL/GenBank/DDBJ databases">
        <title>Complete sequence of chromosome of Deinococcus peraridilitoris DSM 19664.</title>
        <authorList>
            <person name="Lucas S."/>
            <person name="Copeland A."/>
            <person name="Lapidus A."/>
            <person name="Glavina del Rio T."/>
            <person name="Dalin E."/>
            <person name="Tice H."/>
            <person name="Bruce D."/>
            <person name="Goodwin L."/>
            <person name="Pitluck S."/>
            <person name="Peters L."/>
            <person name="Mikhailova N."/>
            <person name="Lu M."/>
            <person name="Kyrpides N."/>
            <person name="Mavromatis K."/>
            <person name="Ivanova N."/>
            <person name="Brettin T."/>
            <person name="Detter J.C."/>
            <person name="Han C."/>
            <person name="Larimer F."/>
            <person name="Land M."/>
            <person name="Hauser L."/>
            <person name="Markowitz V."/>
            <person name="Cheng J.-F."/>
            <person name="Hugenholtz P."/>
            <person name="Woyke T."/>
            <person name="Wu D."/>
            <person name="Pukall R."/>
            <person name="Steenblock K."/>
            <person name="Brambilla E."/>
            <person name="Klenk H.-P."/>
            <person name="Eisen J.A."/>
        </authorList>
    </citation>
    <scope>NUCLEOTIDE SEQUENCE [LARGE SCALE GENOMIC DNA]</scope>
    <source>
        <strain evidence="2">DSM 19664 / LMG 22246 / CIP 109416 / KR-200</strain>
    </source>
</reference>
<evidence type="ECO:0000313" key="1">
    <source>
        <dbReference type="EMBL" id="AFZ66073.1"/>
    </source>
</evidence>